<name>A0ABN6EVN0_9BACT</name>
<evidence type="ECO:0000313" key="1">
    <source>
        <dbReference type="EMBL" id="BCS89537.1"/>
    </source>
</evidence>
<dbReference type="Proteomes" id="UP001053296">
    <property type="component" value="Chromosome"/>
</dbReference>
<organism evidence="1 2">
    <name type="scientific">Pseudodesulfovibrio sediminis</name>
    <dbReference type="NCBI Taxonomy" id="2810563"/>
    <lineage>
        <taxon>Bacteria</taxon>
        <taxon>Pseudomonadati</taxon>
        <taxon>Thermodesulfobacteriota</taxon>
        <taxon>Desulfovibrionia</taxon>
        <taxon>Desulfovibrionales</taxon>
        <taxon>Desulfovibrionaceae</taxon>
    </lineage>
</organism>
<keyword evidence="2" id="KW-1185">Reference proteome</keyword>
<evidence type="ECO:0000313" key="2">
    <source>
        <dbReference type="Proteomes" id="UP001053296"/>
    </source>
</evidence>
<accession>A0ABN6EVN0</accession>
<protein>
    <recommendedName>
        <fullName evidence="3">Dicarboxylate transport domain-containing protein</fullName>
    </recommendedName>
</protein>
<sequence>MSAALGKRVLKWTLLITPWLLALLLAAGWGLTVWTPGYLEKLVPQLAAEMAIPLTEFQIRNAGLFSADIGPVQIGEGNNSVRLANVHVTYTPASLKQGQVNSVELDGVTLSCQYDGTTLIIPALDLLPQSQGDASANNAIPDLPFERLVLRDSTLHCDIKGEPLSIPFSATISPGTVLDFQVDLSLRDQAVEVTGSLGPTLDDLGIRLVTPRFRLGALADFMPIPISGDMALDCSAVVDLANPGMLTADFDATMTQADLSGLNVTLKKDEAIHLKGSLADKEITFSMDEVAVAAPYPATVGIRYGMISSESLSAQFTLDGAGAKMGGRFDANRNGELWDVSLTAANPENITLNIDGRQLHLATLIFSLQGTATPEQADMVLNCATKGAALGNTGFRSGPLRLTLPLKWPAPERHTPGTVTMHSLRMDKRMLGNVSATVRQQGTNVTYNGVLKTNLLPGLRVRLSGLTSLVSSNVTAQFAIKDYALPKGFTPSSIVPDAGDMTVAGKLNVNGAVKVDIDGVQSTVQATFSDGEVLLAGGQTSISGINLSFNSPELHPLRSGPAQELTFTSLKSGAIDVTNGKIIYQLEPGGIILFEQAGFNWAGGHVSSRAFRITPGSQKYDITMFCSELKLSAILAQLGLAQAEGEASLSGELPVSWERGKITFNKGFLHSTPGESGTIQVEAMADLVAAIPEGTPQRGQIELAQAAVKNFEYKWVRIKADTVGEDLVVRLSVDGKPAGTLPFVYKKEFGGFMKVTGNVQGSNFQGIRLDVNFSVPLDRILLYKDIVNMIE</sequence>
<gene>
    <name evidence="1" type="ORF">PSDVSF_27790</name>
</gene>
<dbReference type="InterPro" id="IPR021730">
    <property type="entry name" value="YdbH"/>
</dbReference>
<dbReference type="RefSeq" id="WP_229591507.1">
    <property type="nucleotide sequence ID" value="NZ_AP024485.1"/>
</dbReference>
<proteinExistence type="predicted"/>
<dbReference type="Pfam" id="PF11739">
    <property type="entry name" value="YdbH-like"/>
    <property type="match status" value="1"/>
</dbReference>
<dbReference type="EMBL" id="AP024485">
    <property type="protein sequence ID" value="BCS89537.1"/>
    <property type="molecule type" value="Genomic_DNA"/>
</dbReference>
<evidence type="ECO:0008006" key="3">
    <source>
        <dbReference type="Google" id="ProtNLM"/>
    </source>
</evidence>
<reference evidence="1" key="1">
    <citation type="journal article" date="2022" name="Arch. Microbiol.">
        <title>Pseudodesulfovibrio sediminis sp. nov., a mesophilic and neutrophilic sulfate-reducing bacterium isolated from sediment of a brackish lake.</title>
        <authorList>
            <person name="Takahashi A."/>
            <person name="Kojima H."/>
            <person name="Watanabe M."/>
            <person name="Fukui M."/>
        </authorList>
    </citation>
    <scope>NUCLEOTIDE SEQUENCE</scope>
    <source>
        <strain evidence="1">SF6</strain>
    </source>
</reference>